<keyword evidence="10" id="KW-0406">Ion transport</keyword>
<evidence type="ECO:0000256" key="10">
    <source>
        <dbReference type="HAMAP-Rule" id="MF_00454"/>
    </source>
</evidence>
<keyword evidence="10" id="KW-0915">Sodium</keyword>
<keyword evidence="6 10" id="KW-0407">Ion channel</keyword>
<feature type="transmembrane region" description="Helical" evidence="10">
    <location>
        <begin position="93"/>
        <end position="113"/>
    </location>
</feature>
<feature type="binding site" evidence="10">
    <location>
        <position position="71"/>
    </location>
    <ligand>
        <name>Na(+)</name>
        <dbReference type="ChEBI" id="CHEBI:29101"/>
        <note>structural</note>
    </ligand>
</feature>
<gene>
    <name evidence="10" type="primary">fluC</name>
    <name evidence="10" type="synonym">crcB</name>
    <name evidence="11" type="ORF">F4559_005151</name>
</gene>
<evidence type="ECO:0000256" key="8">
    <source>
        <dbReference type="ARBA" id="ARBA00035585"/>
    </source>
</evidence>
<keyword evidence="4 10" id="KW-1133">Transmembrane helix</keyword>
<proteinExistence type="inferred from homology"/>
<dbReference type="AlphaFoldDB" id="A0A7W7T729"/>
<evidence type="ECO:0000256" key="9">
    <source>
        <dbReference type="ARBA" id="ARBA00049940"/>
    </source>
</evidence>
<feature type="binding site" evidence="10">
    <location>
        <position position="74"/>
    </location>
    <ligand>
        <name>Na(+)</name>
        <dbReference type="ChEBI" id="CHEBI:29101"/>
        <note>structural</note>
    </ligand>
</feature>
<feature type="transmembrane region" description="Helical" evidence="10">
    <location>
        <begin position="33"/>
        <end position="54"/>
    </location>
</feature>
<dbReference type="GO" id="GO:0062054">
    <property type="term" value="F:fluoride channel activity"/>
    <property type="evidence" value="ECO:0007669"/>
    <property type="project" value="UniProtKB-UniRule"/>
</dbReference>
<comment type="function">
    <text evidence="9 10">Fluoride-specific ion channel. Important for reducing fluoride concentration in the cell, thus reducing its toxicity.</text>
</comment>
<dbReference type="InterPro" id="IPR003691">
    <property type="entry name" value="FluC"/>
</dbReference>
<dbReference type="Proteomes" id="UP000542674">
    <property type="component" value="Unassembled WGS sequence"/>
</dbReference>
<evidence type="ECO:0000313" key="11">
    <source>
        <dbReference type="EMBL" id="MBB4967792.1"/>
    </source>
</evidence>
<evidence type="ECO:0000256" key="2">
    <source>
        <dbReference type="ARBA" id="ARBA00022475"/>
    </source>
</evidence>
<dbReference type="GO" id="GO:0140114">
    <property type="term" value="P:cellular detoxification of fluoride"/>
    <property type="evidence" value="ECO:0007669"/>
    <property type="project" value="UniProtKB-UniRule"/>
</dbReference>
<keyword evidence="12" id="KW-1185">Reference proteome</keyword>
<keyword evidence="2 10" id="KW-1003">Cell membrane</keyword>
<dbReference type="GO" id="GO:0046872">
    <property type="term" value="F:metal ion binding"/>
    <property type="evidence" value="ECO:0007669"/>
    <property type="project" value="UniProtKB-KW"/>
</dbReference>
<comment type="catalytic activity">
    <reaction evidence="8">
        <text>fluoride(in) = fluoride(out)</text>
        <dbReference type="Rhea" id="RHEA:76159"/>
        <dbReference type="ChEBI" id="CHEBI:17051"/>
    </reaction>
    <physiologicalReaction direction="left-to-right" evidence="8">
        <dbReference type="Rhea" id="RHEA:76160"/>
    </physiologicalReaction>
</comment>
<evidence type="ECO:0000313" key="12">
    <source>
        <dbReference type="Proteomes" id="UP000542674"/>
    </source>
</evidence>
<reference evidence="11 12" key="1">
    <citation type="submission" date="2020-08" db="EMBL/GenBank/DDBJ databases">
        <title>Sequencing the genomes of 1000 actinobacteria strains.</title>
        <authorList>
            <person name="Klenk H.-P."/>
        </authorList>
    </citation>
    <scope>NUCLEOTIDE SEQUENCE [LARGE SCALE GENOMIC DNA]</scope>
    <source>
        <strain evidence="11 12">DSM 45084</strain>
    </source>
</reference>
<protein>
    <recommendedName>
        <fullName evidence="10">Fluoride-specific ion channel FluC</fullName>
    </recommendedName>
</protein>
<keyword evidence="10" id="KW-0479">Metal-binding</keyword>
<organism evidence="11 12">
    <name type="scientific">Saccharothrix violaceirubra</name>
    <dbReference type="NCBI Taxonomy" id="413306"/>
    <lineage>
        <taxon>Bacteria</taxon>
        <taxon>Bacillati</taxon>
        <taxon>Actinomycetota</taxon>
        <taxon>Actinomycetes</taxon>
        <taxon>Pseudonocardiales</taxon>
        <taxon>Pseudonocardiaceae</taxon>
        <taxon>Saccharothrix</taxon>
    </lineage>
</organism>
<dbReference type="RefSeq" id="WP_184672775.1">
    <property type="nucleotide sequence ID" value="NZ_BAABAI010000032.1"/>
</dbReference>
<accession>A0A7W7T729</accession>
<sequence length="115" mass="11644">MRTRESAAVAAVALGGGLGGVARYGCQLLWPGQWGTLAVNVTGCALIGVLTVLLPRLHHLARPLVGVGVLGGFTTFSAYAVDVVRGGSVPYLVATPVLCVAATFVAVVATRAATR</sequence>
<evidence type="ECO:0000256" key="3">
    <source>
        <dbReference type="ARBA" id="ARBA00022692"/>
    </source>
</evidence>
<dbReference type="HAMAP" id="MF_00454">
    <property type="entry name" value="FluC"/>
    <property type="match status" value="1"/>
</dbReference>
<dbReference type="GO" id="GO:0005886">
    <property type="term" value="C:plasma membrane"/>
    <property type="evidence" value="ECO:0007669"/>
    <property type="project" value="UniProtKB-SubCell"/>
</dbReference>
<evidence type="ECO:0000256" key="6">
    <source>
        <dbReference type="ARBA" id="ARBA00023303"/>
    </source>
</evidence>
<evidence type="ECO:0000256" key="7">
    <source>
        <dbReference type="ARBA" id="ARBA00035120"/>
    </source>
</evidence>
<comment type="subcellular location">
    <subcellularLocation>
        <location evidence="1 10">Cell membrane</location>
        <topology evidence="1 10">Multi-pass membrane protein</topology>
    </subcellularLocation>
</comment>
<name>A0A7W7T729_9PSEU</name>
<evidence type="ECO:0000256" key="1">
    <source>
        <dbReference type="ARBA" id="ARBA00004651"/>
    </source>
</evidence>
<comment type="activity regulation">
    <text evidence="10">Na(+) is not transported, but it plays an essential structural role and its presence is essential for fluoride channel function.</text>
</comment>
<comment type="similarity">
    <text evidence="7 10">Belongs to the fluoride channel Fluc/FEX (TC 1.A.43) family.</text>
</comment>
<dbReference type="Pfam" id="PF02537">
    <property type="entry name" value="CRCB"/>
    <property type="match status" value="1"/>
</dbReference>
<dbReference type="EMBL" id="JACHJS010000001">
    <property type="protein sequence ID" value="MBB4967792.1"/>
    <property type="molecule type" value="Genomic_DNA"/>
</dbReference>
<evidence type="ECO:0000256" key="5">
    <source>
        <dbReference type="ARBA" id="ARBA00023136"/>
    </source>
</evidence>
<keyword evidence="5 10" id="KW-0472">Membrane</keyword>
<comment type="caution">
    <text evidence="11">The sequence shown here is derived from an EMBL/GenBank/DDBJ whole genome shotgun (WGS) entry which is preliminary data.</text>
</comment>
<keyword evidence="3 10" id="KW-0812">Transmembrane</keyword>
<feature type="transmembrane region" description="Helical" evidence="10">
    <location>
        <begin position="61"/>
        <end position="81"/>
    </location>
</feature>
<evidence type="ECO:0000256" key="4">
    <source>
        <dbReference type="ARBA" id="ARBA00022989"/>
    </source>
</evidence>
<keyword evidence="10" id="KW-0813">Transport</keyword>